<dbReference type="InterPro" id="IPR018517">
    <property type="entry name" value="tRNA_hU_synthase_CS"/>
</dbReference>
<accession>V8C789</accession>
<sequence length="345" mass="38806">MPKIKTPQEQKDIIFENLLFLAPLAGYTDLPFRKVVKRFGVDITVSEMISSHALAFSSAKTLKMLAKSPNETPFSVQIAGSKPEVLSKAIEVLNKQNEINKNYIDILDFNCGCPAPKVANHGNGSGLLKNLDLLVKCLNLIRERTNARYTSVKVRLGFDKKIPLEIANALNDANVDFVVVHARTKADAYKKERIDYQALENMKQVLHHPLIANGEIDSPKKAKEVLDFTGANGVMIGRAALKSPWIFWQIKQGKRSDELPNVIKREIVLEHFDAMIDFYGERGAIMFRKNLHAYAKGEEGASAFRNVVNNISEPKSMREAIEEFFDESRIKADFQAFVELNKKSV</sequence>
<evidence type="ECO:0000256" key="8">
    <source>
        <dbReference type="ARBA" id="ARBA00022884"/>
    </source>
</evidence>
<dbReference type="CDD" id="cd02801">
    <property type="entry name" value="DUS_like_FMN"/>
    <property type="match status" value="1"/>
</dbReference>
<evidence type="ECO:0000256" key="5">
    <source>
        <dbReference type="ARBA" id="ARBA00022643"/>
    </source>
</evidence>
<protein>
    <recommendedName>
        <fullName evidence="12">tRNA-dihydrouridine synthase</fullName>
        <ecNumber evidence="12">1.3.1.-</ecNumber>
    </recommendedName>
</protein>
<keyword evidence="17" id="KW-1185">Reference proteome</keyword>
<dbReference type="EC" id="1.3.1.-" evidence="12"/>
<feature type="binding site" evidence="14">
    <location>
        <position position="77"/>
    </location>
    <ligand>
        <name>FMN</name>
        <dbReference type="ChEBI" id="CHEBI:58210"/>
    </ligand>
</feature>
<dbReference type="EMBL" id="AZJI01000005">
    <property type="protein sequence ID" value="ETD23234.1"/>
    <property type="molecule type" value="Genomic_DNA"/>
</dbReference>
<evidence type="ECO:0000256" key="9">
    <source>
        <dbReference type="ARBA" id="ARBA00023002"/>
    </source>
</evidence>
<keyword evidence="8" id="KW-0694">RNA-binding</keyword>
<reference evidence="16 17" key="1">
    <citation type="journal article" date="2014" name="Genome Announc.">
        <title>Draft genome sequences of six enterohepatic helicobacter species isolated from humans and one from rhesus macaques.</title>
        <authorList>
            <person name="Shen Z."/>
            <person name="Sheh A."/>
            <person name="Young S.K."/>
            <person name="Abouelliel A."/>
            <person name="Ward D.V."/>
            <person name="Earl A.M."/>
            <person name="Fox J.G."/>
        </authorList>
    </citation>
    <scope>NUCLEOTIDE SEQUENCE [LARGE SCALE GENOMIC DNA]</scope>
    <source>
        <strain evidence="16 17">MIT 99-5501</strain>
    </source>
</reference>
<dbReference type="RefSeq" id="WP_023927759.1">
    <property type="nucleotide sequence ID" value="NZ_KI669454.1"/>
</dbReference>
<evidence type="ECO:0000256" key="12">
    <source>
        <dbReference type="PIRNR" id="PIRNR006621"/>
    </source>
</evidence>
<evidence type="ECO:0000256" key="13">
    <source>
        <dbReference type="PIRSR" id="PIRSR006621-1"/>
    </source>
</evidence>
<dbReference type="PIRSF" id="PIRSF006621">
    <property type="entry name" value="Dus"/>
    <property type="match status" value="1"/>
</dbReference>
<feature type="domain" description="DUS-like FMN-binding" evidence="15">
    <location>
        <begin position="21"/>
        <end position="325"/>
    </location>
</feature>
<keyword evidence="4 12" id="KW-0285">Flavoprotein</keyword>
<evidence type="ECO:0000256" key="1">
    <source>
        <dbReference type="ARBA" id="ARBA00001917"/>
    </source>
</evidence>
<proteinExistence type="inferred from homology"/>
<feature type="active site" description="Proton donor" evidence="13">
    <location>
        <position position="113"/>
    </location>
</feature>
<dbReference type="PANTHER" id="PTHR45846:SF1">
    <property type="entry name" value="TRNA-DIHYDROURIDINE(47) SYNTHASE [NAD(P)(+)]-LIKE"/>
    <property type="match status" value="1"/>
</dbReference>
<dbReference type="GO" id="GO:0017150">
    <property type="term" value="F:tRNA dihydrouridine synthase activity"/>
    <property type="evidence" value="ECO:0007669"/>
    <property type="project" value="InterPro"/>
</dbReference>
<feature type="binding site" evidence="14">
    <location>
        <begin position="237"/>
        <end position="238"/>
    </location>
    <ligand>
        <name>FMN</name>
        <dbReference type="ChEBI" id="CHEBI:58210"/>
    </ligand>
</feature>
<name>V8C789_9HELI</name>
<evidence type="ECO:0000256" key="6">
    <source>
        <dbReference type="ARBA" id="ARBA00022694"/>
    </source>
</evidence>
<keyword evidence="7" id="KW-0521">NADP</keyword>
<dbReference type="PATRIC" id="fig|1357400.3.peg.1412"/>
<dbReference type="eggNOG" id="COG0042">
    <property type="taxonomic scope" value="Bacteria"/>
</dbReference>
<comment type="catalytic activity">
    <reaction evidence="11">
        <text>a 5,6-dihydrouridine in tRNA + NAD(+) = a uridine in tRNA + NADH + H(+)</text>
        <dbReference type="Rhea" id="RHEA:54452"/>
        <dbReference type="Rhea" id="RHEA-COMP:13339"/>
        <dbReference type="Rhea" id="RHEA-COMP:13887"/>
        <dbReference type="ChEBI" id="CHEBI:15378"/>
        <dbReference type="ChEBI" id="CHEBI:57540"/>
        <dbReference type="ChEBI" id="CHEBI:57945"/>
        <dbReference type="ChEBI" id="CHEBI:65315"/>
        <dbReference type="ChEBI" id="CHEBI:74443"/>
    </reaction>
</comment>
<dbReference type="InterPro" id="IPR035587">
    <property type="entry name" value="DUS-like_FMN-bd"/>
</dbReference>
<dbReference type="Gene3D" id="3.20.20.70">
    <property type="entry name" value="Aldolase class I"/>
    <property type="match status" value="1"/>
</dbReference>
<dbReference type="GO" id="GO:0050660">
    <property type="term" value="F:flavin adenine dinucleotide binding"/>
    <property type="evidence" value="ECO:0007669"/>
    <property type="project" value="InterPro"/>
</dbReference>
<dbReference type="Gene3D" id="1.10.1200.80">
    <property type="entry name" value="Putative flavin oxidoreducatase, domain 2"/>
    <property type="match status" value="1"/>
</dbReference>
<dbReference type="AlphaFoldDB" id="V8C789"/>
<feature type="binding site" evidence="14">
    <location>
        <position position="153"/>
    </location>
    <ligand>
        <name>FMN</name>
        <dbReference type="ChEBI" id="CHEBI:58210"/>
    </ligand>
</feature>
<dbReference type="SUPFAM" id="SSF51395">
    <property type="entry name" value="FMN-linked oxidoreductases"/>
    <property type="match status" value="1"/>
</dbReference>
<dbReference type="GO" id="GO:0000049">
    <property type="term" value="F:tRNA binding"/>
    <property type="evidence" value="ECO:0007669"/>
    <property type="project" value="UniProtKB-KW"/>
</dbReference>
<evidence type="ECO:0000256" key="3">
    <source>
        <dbReference type="ARBA" id="ARBA00022555"/>
    </source>
</evidence>
<evidence type="ECO:0000256" key="11">
    <source>
        <dbReference type="ARBA" id="ARBA00048802"/>
    </source>
</evidence>
<evidence type="ECO:0000256" key="7">
    <source>
        <dbReference type="ARBA" id="ARBA00022857"/>
    </source>
</evidence>
<dbReference type="OrthoDB" id="9764501at2"/>
<evidence type="ECO:0000313" key="16">
    <source>
        <dbReference type="EMBL" id="ETD23234.1"/>
    </source>
</evidence>
<evidence type="ECO:0000256" key="14">
    <source>
        <dbReference type="PIRSR" id="PIRSR006621-2"/>
    </source>
</evidence>
<dbReference type="STRING" id="1357400.HMPREF2086_01033"/>
<gene>
    <name evidence="16" type="ORF">HMPREF2086_01033</name>
</gene>
<evidence type="ECO:0000259" key="15">
    <source>
        <dbReference type="Pfam" id="PF01207"/>
    </source>
</evidence>
<comment type="caution">
    <text evidence="16">The sequence shown here is derived from an EMBL/GenBank/DDBJ whole genome shotgun (WGS) entry which is preliminary data.</text>
</comment>
<comment type="cofactor">
    <cofactor evidence="1 12 14">
        <name>FMN</name>
        <dbReference type="ChEBI" id="CHEBI:58210"/>
    </cofactor>
</comment>
<keyword evidence="6 12" id="KW-0819">tRNA processing</keyword>
<dbReference type="HOGENOM" id="CLU_013299_0_1_7"/>
<evidence type="ECO:0000313" key="17">
    <source>
        <dbReference type="Proteomes" id="UP000018731"/>
    </source>
</evidence>
<keyword evidence="3" id="KW-0820">tRNA-binding</keyword>
<comment type="similarity">
    <text evidence="12">Belongs to the dus family.</text>
</comment>
<dbReference type="InterPro" id="IPR001269">
    <property type="entry name" value="DUS_fam"/>
</dbReference>
<evidence type="ECO:0000256" key="4">
    <source>
        <dbReference type="ARBA" id="ARBA00022630"/>
    </source>
</evidence>
<keyword evidence="9 12" id="KW-0560">Oxidoreductase</keyword>
<dbReference type="Pfam" id="PF01207">
    <property type="entry name" value="Dus"/>
    <property type="match status" value="1"/>
</dbReference>
<dbReference type="PROSITE" id="PS01136">
    <property type="entry name" value="UPF0034"/>
    <property type="match status" value="1"/>
</dbReference>
<dbReference type="Proteomes" id="UP000018731">
    <property type="component" value="Unassembled WGS sequence"/>
</dbReference>
<dbReference type="InterPro" id="IPR013785">
    <property type="entry name" value="Aldolase_TIM"/>
</dbReference>
<dbReference type="InterPro" id="IPR024036">
    <property type="entry name" value="tRNA-dHydroUridine_Synthase_C"/>
</dbReference>
<evidence type="ECO:0000256" key="10">
    <source>
        <dbReference type="ARBA" id="ARBA00048205"/>
    </source>
</evidence>
<keyword evidence="14" id="KW-0547">Nucleotide-binding</keyword>
<comment type="function">
    <text evidence="2 12">Catalyzes the synthesis of 5,6-dihydrouridine (D), a modified base found in the D-loop of most tRNAs, via the reduction of the C5-C6 double bond in target uridines.</text>
</comment>
<dbReference type="PANTHER" id="PTHR45846">
    <property type="entry name" value="TRNA-DIHYDROURIDINE(47) SYNTHASE [NAD(P)(+)]-LIKE"/>
    <property type="match status" value="1"/>
</dbReference>
<comment type="catalytic activity">
    <reaction evidence="10">
        <text>a 5,6-dihydrouridine in tRNA + NADP(+) = a uridine in tRNA + NADPH + H(+)</text>
        <dbReference type="Rhea" id="RHEA:23624"/>
        <dbReference type="Rhea" id="RHEA-COMP:13339"/>
        <dbReference type="Rhea" id="RHEA-COMP:13887"/>
        <dbReference type="ChEBI" id="CHEBI:15378"/>
        <dbReference type="ChEBI" id="CHEBI:57783"/>
        <dbReference type="ChEBI" id="CHEBI:58349"/>
        <dbReference type="ChEBI" id="CHEBI:65315"/>
        <dbReference type="ChEBI" id="CHEBI:74443"/>
    </reaction>
</comment>
<evidence type="ECO:0000256" key="2">
    <source>
        <dbReference type="ARBA" id="ARBA00002790"/>
    </source>
</evidence>
<organism evidence="16 17">
    <name type="scientific">Helicobacter macacae MIT 99-5501</name>
    <dbReference type="NCBI Taxonomy" id="1357400"/>
    <lineage>
        <taxon>Bacteria</taxon>
        <taxon>Pseudomonadati</taxon>
        <taxon>Campylobacterota</taxon>
        <taxon>Epsilonproteobacteria</taxon>
        <taxon>Campylobacterales</taxon>
        <taxon>Helicobacteraceae</taxon>
        <taxon>Helicobacter</taxon>
    </lineage>
</organism>
<feature type="binding site" evidence="14">
    <location>
        <position position="181"/>
    </location>
    <ligand>
        <name>FMN</name>
        <dbReference type="ChEBI" id="CHEBI:58210"/>
    </ligand>
</feature>
<keyword evidence="5 12" id="KW-0288">FMN</keyword>